<dbReference type="Proteomes" id="UP001189429">
    <property type="component" value="Unassembled WGS sequence"/>
</dbReference>
<accession>A0ABN9T718</accession>
<feature type="compositionally biased region" description="Low complexity" evidence="1">
    <location>
        <begin position="207"/>
        <end position="222"/>
    </location>
</feature>
<name>A0ABN9T718_9DINO</name>
<evidence type="ECO:0000313" key="3">
    <source>
        <dbReference type="Proteomes" id="UP001189429"/>
    </source>
</evidence>
<reference evidence="2" key="1">
    <citation type="submission" date="2023-10" db="EMBL/GenBank/DDBJ databases">
        <authorList>
            <person name="Chen Y."/>
            <person name="Shah S."/>
            <person name="Dougan E. K."/>
            <person name="Thang M."/>
            <person name="Chan C."/>
        </authorList>
    </citation>
    <scope>NUCLEOTIDE SEQUENCE [LARGE SCALE GENOMIC DNA]</scope>
</reference>
<keyword evidence="3" id="KW-1185">Reference proteome</keyword>
<protein>
    <submittedName>
        <fullName evidence="2">Uncharacterized protein</fullName>
    </submittedName>
</protein>
<sequence length="291" mass="29613">MAARTGAAAGAAAAQCPAPLGRLCAGAGPRQRATRERLQLRARARAISEAAACLAEAGERLLQIAGAGFACGPVGAHSGGGLGAAALGGCSVLSALGRAGLAFGALSDALDGKALQGLPGVAQSFYPPGLSPRGDGHGRESKEARAMDECTGAWNRTASALEALTGRLRQPGEAEWPRPVRVCGGTAVNHFYIGEGSEEPEAEAEATRSASPSRRGAPASALRSKRCSLPARPSEDPGSPGAAHPPSYHLFAGGCTAMDWPLSRAEMKSRLLVVDWRLSALRYSGREAGLA</sequence>
<comment type="caution">
    <text evidence="2">The sequence shown here is derived from an EMBL/GenBank/DDBJ whole genome shotgun (WGS) entry which is preliminary data.</text>
</comment>
<dbReference type="EMBL" id="CAUYUJ010014407">
    <property type="protein sequence ID" value="CAK0840873.1"/>
    <property type="molecule type" value="Genomic_DNA"/>
</dbReference>
<organism evidence="2 3">
    <name type="scientific">Prorocentrum cordatum</name>
    <dbReference type="NCBI Taxonomy" id="2364126"/>
    <lineage>
        <taxon>Eukaryota</taxon>
        <taxon>Sar</taxon>
        <taxon>Alveolata</taxon>
        <taxon>Dinophyceae</taxon>
        <taxon>Prorocentrales</taxon>
        <taxon>Prorocentraceae</taxon>
        <taxon>Prorocentrum</taxon>
    </lineage>
</organism>
<evidence type="ECO:0000313" key="2">
    <source>
        <dbReference type="EMBL" id="CAK0840873.1"/>
    </source>
</evidence>
<gene>
    <name evidence="2" type="ORF">PCOR1329_LOCUS36213</name>
</gene>
<proteinExistence type="predicted"/>
<feature type="region of interest" description="Disordered" evidence="1">
    <location>
        <begin position="194"/>
        <end position="245"/>
    </location>
</feature>
<evidence type="ECO:0000256" key="1">
    <source>
        <dbReference type="SAM" id="MobiDB-lite"/>
    </source>
</evidence>